<dbReference type="EMBL" id="CAJVRM010000153">
    <property type="protein sequence ID" value="CAG8975842.1"/>
    <property type="molecule type" value="Genomic_DNA"/>
</dbReference>
<proteinExistence type="predicted"/>
<feature type="compositionally biased region" description="Basic and acidic residues" evidence="1">
    <location>
        <begin position="118"/>
        <end position="132"/>
    </location>
</feature>
<accession>A0A9N9Q5V4</accession>
<feature type="chain" id="PRO_5040369698" evidence="2">
    <location>
        <begin position="22"/>
        <end position="145"/>
    </location>
</feature>
<reference evidence="3" key="1">
    <citation type="submission" date="2021-07" db="EMBL/GenBank/DDBJ databases">
        <authorList>
            <person name="Durling M."/>
        </authorList>
    </citation>
    <scope>NUCLEOTIDE SEQUENCE</scope>
</reference>
<keyword evidence="4" id="KW-1185">Reference proteome</keyword>
<organism evidence="3 4">
    <name type="scientific">Hymenoscyphus albidus</name>
    <dbReference type="NCBI Taxonomy" id="595503"/>
    <lineage>
        <taxon>Eukaryota</taxon>
        <taxon>Fungi</taxon>
        <taxon>Dikarya</taxon>
        <taxon>Ascomycota</taxon>
        <taxon>Pezizomycotina</taxon>
        <taxon>Leotiomycetes</taxon>
        <taxon>Helotiales</taxon>
        <taxon>Helotiaceae</taxon>
        <taxon>Hymenoscyphus</taxon>
    </lineage>
</organism>
<evidence type="ECO:0000256" key="1">
    <source>
        <dbReference type="SAM" id="MobiDB-lite"/>
    </source>
</evidence>
<feature type="compositionally biased region" description="Basic and acidic residues" evidence="1">
    <location>
        <begin position="34"/>
        <end position="48"/>
    </location>
</feature>
<comment type="caution">
    <text evidence="3">The sequence shown here is derived from an EMBL/GenBank/DDBJ whole genome shotgun (WGS) entry which is preliminary data.</text>
</comment>
<feature type="compositionally biased region" description="Polar residues" evidence="1">
    <location>
        <begin position="22"/>
        <end position="33"/>
    </location>
</feature>
<dbReference type="OrthoDB" id="10418872at2759"/>
<feature type="region of interest" description="Disordered" evidence="1">
    <location>
        <begin position="22"/>
        <end position="145"/>
    </location>
</feature>
<feature type="signal peptide" evidence="2">
    <location>
        <begin position="1"/>
        <end position="21"/>
    </location>
</feature>
<keyword evidence="2" id="KW-0732">Signal</keyword>
<sequence length="145" mass="16322">MYLLNLPTALILLRFLLSATASPVPSKTTSNGPQRRDSTWGREGRFPETDPNINWCKPAKATPTPVPSFEYEPDVIIPIPKTETGTPANDTIAYPDEPYQKRDSDPIVPAEEPCVPLPKEEPHDPNFHRSVDEPEPEEQISRPFY</sequence>
<dbReference type="AlphaFoldDB" id="A0A9N9Q5V4"/>
<name>A0A9N9Q5V4_9HELO</name>
<dbReference type="Proteomes" id="UP000701801">
    <property type="component" value="Unassembled WGS sequence"/>
</dbReference>
<evidence type="ECO:0000313" key="3">
    <source>
        <dbReference type="EMBL" id="CAG8975842.1"/>
    </source>
</evidence>
<evidence type="ECO:0000256" key="2">
    <source>
        <dbReference type="SAM" id="SignalP"/>
    </source>
</evidence>
<evidence type="ECO:0000313" key="4">
    <source>
        <dbReference type="Proteomes" id="UP000701801"/>
    </source>
</evidence>
<gene>
    <name evidence="3" type="ORF">HYALB_00010238</name>
</gene>
<protein>
    <submittedName>
        <fullName evidence="3">Uncharacterized protein</fullName>
    </submittedName>
</protein>